<protein>
    <submittedName>
        <fullName evidence="1">Uncharacterized protein</fullName>
    </submittedName>
</protein>
<reference evidence="2" key="3">
    <citation type="submission" date="2015-02" db="EMBL/GenBank/DDBJ databases">
        <title>Genome analysis of three genomes within the thermophilic hydrogenogenic bacterial species Caldanaerobacter subterraneus.</title>
        <authorList>
            <person name="Sant'Anna F.H."/>
            <person name="Lebedinsky A."/>
            <person name="Sokolova T."/>
            <person name="Robb F.T."/>
            <person name="Gonzalez J.M."/>
        </authorList>
    </citation>
    <scope>NUCLEOTIDE SEQUENCE [LARGE SCALE GENOMIC DNA]</scope>
    <source>
        <strain evidence="2">DSM 12653</strain>
    </source>
</reference>
<proteinExistence type="predicted"/>
<organism evidence="1 2">
    <name type="scientific">Caldanaerobacter subterraneus subsp. pacificus DSM 12653</name>
    <dbReference type="NCBI Taxonomy" id="391606"/>
    <lineage>
        <taxon>Bacteria</taxon>
        <taxon>Bacillati</taxon>
        <taxon>Bacillota</taxon>
        <taxon>Clostridia</taxon>
        <taxon>Thermoanaerobacterales</taxon>
        <taxon>Thermoanaerobacteraceae</taxon>
        <taxon>Caldanaerobacter</taxon>
    </lineage>
</organism>
<name>A0A0F5PJI0_9THEO</name>
<evidence type="ECO:0000313" key="1">
    <source>
        <dbReference type="EMBL" id="KKC28818.1"/>
    </source>
</evidence>
<dbReference type="Proteomes" id="UP000010146">
    <property type="component" value="Unassembled WGS sequence"/>
</dbReference>
<reference evidence="1 2" key="2">
    <citation type="journal article" date="2015" name="BMC Genomics">
        <title>Analysis of three genomes within the thermophilic bacterial species Caldanaerobacter subterraneus with a focus on carbon monoxide dehydrogenase evolution and hydrolase diversity.</title>
        <authorList>
            <person name="Sant'Anna F.H."/>
            <person name="Lebedinsky A.V."/>
            <person name="Sokolova T.G."/>
            <person name="Robb F.T."/>
            <person name="Gonzalez J.M."/>
        </authorList>
    </citation>
    <scope>NUCLEOTIDE SEQUENCE [LARGE SCALE GENOMIC DNA]</scope>
    <source>
        <strain evidence="1 2">DSM 12653</strain>
    </source>
</reference>
<dbReference type="AlphaFoldDB" id="A0A0F5PJI0"/>
<gene>
    <name evidence="1" type="ORF">CDSM653_02204</name>
</gene>
<dbReference type="EMBL" id="ABXP02000115">
    <property type="protein sequence ID" value="KKC28818.1"/>
    <property type="molecule type" value="Genomic_DNA"/>
</dbReference>
<reference evidence="1 2" key="1">
    <citation type="submission" date="2008-07" db="EMBL/GenBank/DDBJ databases">
        <authorList>
            <person name="Gonzalez J."/>
            <person name="Sokolova T."/>
            <person name="Ferriera S."/>
            <person name="Johnson J."/>
            <person name="Kravitz S."/>
            <person name="Beeson K."/>
            <person name="Sutton G."/>
            <person name="Rogers Y.-H."/>
            <person name="Friedman R."/>
            <person name="Frazier M."/>
            <person name="Venter J.C."/>
        </authorList>
    </citation>
    <scope>NUCLEOTIDE SEQUENCE [LARGE SCALE GENOMIC DNA]</scope>
    <source>
        <strain evidence="1 2">DSM 12653</strain>
    </source>
</reference>
<comment type="caution">
    <text evidence="1">The sequence shown here is derived from an EMBL/GenBank/DDBJ whole genome shotgun (WGS) entry which is preliminary data.</text>
</comment>
<sequence length="204" mass="22675">MALLISLIALGETAEKIKESVEQIGELVFEYVGKLDGEKIKDVFYSASRVPSDVLVVDLKALDEKEAVSALQSFRIARPNTRVAVIVHDRKPGDILVSSIVSLGIYDITAGDKDTDWGEAVKKALLSPPAAYTQAARWHTGVLDISLQAEEKRKEPSKEVERAKKQIEGIVKFLGESYRCTDLNEGLLKIEQLLVKEVLYEQDY</sequence>
<evidence type="ECO:0000313" key="2">
    <source>
        <dbReference type="Proteomes" id="UP000010146"/>
    </source>
</evidence>
<accession>A0A0F5PJI0</accession>